<comment type="caution">
    <text evidence="2">The sequence shown here is derived from an EMBL/GenBank/DDBJ whole genome shotgun (WGS) entry which is preliminary data.</text>
</comment>
<protein>
    <submittedName>
        <fullName evidence="2">CRISPR pre-crRNA endoribonuclease Cas5d</fullName>
        <ecNumber evidence="2">3.1.-.-</ecNumber>
    </submittedName>
</protein>
<dbReference type="InterPro" id="IPR010155">
    <property type="entry name" value="CRISPR-assoc_prot_Cas5d"/>
</dbReference>
<proteinExistence type="predicted"/>
<dbReference type="Pfam" id="PF09704">
    <property type="entry name" value="Cas_Cas5d"/>
    <property type="match status" value="2"/>
</dbReference>
<dbReference type="InterPro" id="IPR013422">
    <property type="entry name" value="CRISPR-assoc_prot_Cas5_N"/>
</dbReference>
<keyword evidence="3" id="KW-1185">Reference proteome</keyword>
<keyword evidence="2" id="KW-0378">Hydrolase</keyword>
<dbReference type="InterPro" id="IPR021124">
    <property type="entry name" value="CRISPR-assoc_prot_Cas5"/>
</dbReference>
<dbReference type="GO" id="GO:0016787">
    <property type="term" value="F:hydrolase activity"/>
    <property type="evidence" value="ECO:0007669"/>
    <property type="project" value="UniProtKB-KW"/>
</dbReference>
<dbReference type="PIRSF" id="PIRSF029950">
    <property type="entry name" value="Cas_CT1134"/>
    <property type="match status" value="1"/>
</dbReference>
<dbReference type="NCBIfam" id="TIGR01876">
    <property type="entry name" value="cas_Cas5d"/>
    <property type="match status" value="1"/>
</dbReference>
<gene>
    <name evidence="2" type="primary">cas5d</name>
    <name evidence="2" type="ORF">MmiAt1_11310</name>
</gene>
<dbReference type="Proteomes" id="UP001272052">
    <property type="component" value="Unassembled WGS sequence"/>
</dbReference>
<evidence type="ECO:0000256" key="1">
    <source>
        <dbReference type="ARBA" id="ARBA00023118"/>
    </source>
</evidence>
<evidence type="ECO:0000313" key="3">
    <source>
        <dbReference type="Proteomes" id="UP001272052"/>
    </source>
</evidence>
<organism evidence="2 3">
    <name type="scientific">Methanimicrococcus hacksteinii</name>
    <dbReference type="NCBI Taxonomy" id="3028293"/>
    <lineage>
        <taxon>Archaea</taxon>
        <taxon>Methanobacteriati</taxon>
        <taxon>Methanobacteriota</taxon>
        <taxon>Stenosarchaea group</taxon>
        <taxon>Methanomicrobia</taxon>
        <taxon>Methanosarcinales</taxon>
        <taxon>Methanosarcinaceae</taxon>
        <taxon>Methanimicrococcus</taxon>
    </lineage>
</organism>
<dbReference type="NCBIfam" id="TIGR02593">
    <property type="entry name" value="CRISPR_cas5"/>
    <property type="match status" value="1"/>
</dbReference>
<evidence type="ECO:0000313" key="2">
    <source>
        <dbReference type="EMBL" id="MDV0445548.1"/>
    </source>
</evidence>
<keyword evidence="1" id="KW-0051">Antiviral defense</keyword>
<dbReference type="EC" id="3.1.-.-" evidence="2"/>
<dbReference type="EMBL" id="JAWDKC010000019">
    <property type="protein sequence ID" value="MDV0445548.1"/>
    <property type="molecule type" value="Genomic_DNA"/>
</dbReference>
<accession>A0ABU3VQ60</accession>
<sequence length="244" mass="28703">MEYFNKTFCLEVSGDFACFTRPEMKVERVSYDIMTPSAARAVFEAIFWKPAIKWNIKKIEILKPISWISVRRNEVGSVMTTNSKNNGIIIEDSRQQRAGLFLRDVKYRLYAELEFIPLQKRGKVHNPLPEYLIDAEEEVSTEQRKDENPGKYNAMFERRAKKGQCFNQPYLGCREFSCYFRLVEESELNSKDLEKPIDMNQDMGFMLYDMDFTNPDDPNPVFFRAKIENGILDIPEWDSPEVRK</sequence>
<reference evidence="2 3" key="1">
    <citation type="submission" date="2023-06" db="EMBL/GenBank/DDBJ databases">
        <title>Genome sequence of Methanimicrococcus sp. At1.</title>
        <authorList>
            <person name="Protasov E."/>
            <person name="Platt K."/>
            <person name="Poehlein A."/>
            <person name="Daniel R."/>
            <person name="Brune A."/>
        </authorList>
    </citation>
    <scope>NUCLEOTIDE SEQUENCE [LARGE SCALE GENOMIC DNA]</scope>
    <source>
        <strain evidence="2 3">At1</strain>
    </source>
</reference>
<dbReference type="CDD" id="cd09752">
    <property type="entry name" value="Cas5_I-C"/>
    <property type="match status" value="1"/>
</dbReference>
<dbReference type="RefSeq" id="WP_318785970.1">
    <property type="nucleotide sequence ID" value="NZ_JAWDKC010000019.1"/>
</dbReference>
<name>A0ABU3VQ60_9EURY</name>
<dbReference type="Gene3D" id="3.30.70.2660">
    <property type="match status" value="1"/>
</dbReference>